<name>A0A1N6RR28_AQUAC</name>
<dbReference type="InterPro" id="IPR033932">
    <property type="entry name" value="YtcJ-like"/>
</dbReference>
<dbReference type="Gene3D" id="3.20.20.140">
    <property type="entry name" value="Metal-dependent hydrolases"/>
    <property type="match status" value="1"/>
</dbReference>
<evidence type="ECO:0000313" key="4">
    <source>
        <dbReference type="Proteomes" id="UP000185841"/>
    </source>
</evidence>
<dbReference type="SUPFAM" id="SSF51556">
    <property type="entry name" value="Metallo-dependent hydrolases"/>
    <property type="match status" value="1"/>
</dbReference>
<dbReference type="Pfam" id="PF07969">
    <property type="entry name" value="Amidohydro_3"/>
    <property type="match status" value="1"/>
</dbReference>
<proteinExistence type="predicted"/>
<dbReference type="SUPFAM" id="SSF51338">
    <property type="entry name" value="Composite domain of metallo-dependent hydrolases"/>
    <property type="match status" value="1"/>
</dbReference>
<evidence type="ECO:0000313" key="3">
    <source>
        <dbReference type="EMBL" id="SIQ31350.1"/>
    </source>
</evidence>
<dbReference type="Gene3D" id="2.30.40.10">
    <property type="entry name" value="Urease, subunit C, domain 1"/>
    <property type="match status" value="1"/>
</dbReference>
<feature type="domain" description="Amidohydrolase 3" evidence="2">
    <location>
        <begin position="88"/>
        <end position="581"/>
    </location>
</feature>
<dbReference type="PANTHER" id="PTHR22642:SF2">
    <property type="entry name" value="PROTEIN LONG AFTER FAR-RED 3"/>
    <property type="match status" value="1"/>
</dbReference>
<reference evidence="3 4" key="1">
    <citation type="submission" date="2017-01" db="EMBL/GenBank/DDBJ databases">
        <authorList>
            <person name="Mah S.A."/>
            <person name="Swanson W.J."/>
            <person name="Moy G.W."/>
            <person name="Vacquier V.D."/>
        </authorList>
    </citation>
    <scope>NUCLEOTIDE SEQUENCE [LARGE SCALE GENOMIC DNA]</scope>
    <source>
        <strain evidence="3 4">RU36E</strain>
    </source>
</reference>
<evidence type="ECO:0000256" key="1">
    <source>
        <dbReference type="SAM" id="SignalP"/>
    </source>
</evidence>
<feature type="signal peptide" evidence="1">
    <location>
        <begin position="1"/>
        <end position="27"/>
    </location>
</feature>
<dbReference type="InterPro" id="IPR011059">
    <property type="entry name" value="Metal-dep_hydrolase_composite"/>
</dbReference>
<dbReference type="PANTHER" id="PTHR22642">
    <property type="entry name" value="IMIDAZOLONEPROPIONASE"/>
    <property type="match status" value="1"/>
</dbReference>
<dbReference type="EMBL" id="FTMP01000003">
    <property type="protein sequence ID" value="SIQ31350.1"/>
    <property type="molecule type" value="Genomic_DNA"/>
</dbReference>
<keyword evidence="1" id="KW-0732">Signal</keyword>
<dbReference type="GO" id="GO:0016810">
    <property type="term" value="F:hydrolase activity, acting on carbon-nitrogen (but not peptide) bonds"/>
    <property type="evidence" value="ECO:0007669"/>
    <property type="project" value="InterPro"/>
</dbReference>
<dbReference type="AlphaFoldDB" id="A0A1N6RR28"/>
<dbReference type="RefSeq" id="WP_217695035.1">
    <property type="nucleotide sequence ID" value="NZ_FTMP01000003.1"/>
</dbReference>
<dbReference type="InterPro" id="IPR013108">
    <property type="entry name" value="Amidohydro_3"/>
</dbReference>
<dbReference type="InterPro" id="IPR032466">
    <property type="entry name" value="Metal_Hydrolase"/>
</dbReference>
<gene>
    <name evidence="3" type="ORF">SAMN05878282_103134</name>
</gene>
<organism evidence="3 4">
    <name type="scientific">Aquipseudomonas alcaligenes</name>
    <name type="common">Pseudomonas alcaligenes</name>
    <dbReference type="NCBI Taxonomy" id="43263"/>
    <lineage>
        <taxon>Bacteria</taxon>
        <taxon>Pseudomonadati</taxon>
        <taxon>Pseudomonadota</taxon>
        <taxon>Gammaproteobacteria</taxon>
        <taxon>Pseudomonadales</taxon>
        <taxon>Pseudomonadaceae</taxon>
        <taxon>Aquipseudomonas</taxon>
    </lineage>
</organism>
<protein>
    <recommendedName>
        <fullName evidence="2">Amidohydrolase 3 domain-containing protein</fullName>
    </recommendedName>
</protein>
<dbReference type="Proteomes" id="UP000185841">
    <property type="component" value="Unassembled WGS sequence"/>
</dbReference>
<dbReference type="Gene3D" id="3.10.310.70">
    <property type="match status" value="1"/>
</dbReference>
<evidence type="ECO:0000259" key="2">
    <source>
        <dbReference type="Pfam" id="PF07969"/>
    </source>
</evidence>
<dbReference type="CDD" id="cd01300">
    <property type="entry name" value="YtcJ_like"/>
    <property type="match status" value="1"/>
</dbReference>
<feature type="chain" id="PRO_5012455778" description="Amidohydrolase 3 domain-containing protein" evidence="1">
    <location>
        <begin position="28"/>
        <end position="662"/>
    </location>
</feature>
<sequence>MSRIVSRIAQAIAGALIAMPVALSASAADTAATPITVFVAKKFITMDPGWPQATAVAVQDGKILSVGRDLQDLEPWLAGKTYQLDKSLADKVVLPGFVEAHGHPLLGGIELNLPLVSAIPTAQPYGPDFPGVKDAEDALKLIKQYVAEAKDPNETVLVWGWDVVAMGGRHLDKQVLDSISSTQPIIVWDASGHFIYANSALLKKQQITDAALKVNGVQAGPDGKLNGQFLGVTAGLMVMQKVLAPYLKLESSIPRVRSMLDLSLKGGITTQSELVMGTFNLELEQVLLDKVFNDPQTRTRLVTVSDGATVMAAKKAEAVEFVKSLEAKSTDTLMFKGVKFFSDDSFIGLGMMVDQPGYIDGRKGVYIQQPGEEIVRNMLPWWKAGMQVHIHSNGNAGNQSTLDALAAMQAQYPRFDHRFTVEHFGLTTPEMARRLKALGGVASVNPYYVHYRGEYNAPMLGTDRAHTAARLKTLLDAGNVVSLHSDTPMGPPRPLEWAWIAVNRVGQSGKVLAPDERVTVEQALKMITIDAAYTLGEEERIGSIQAGKFADFTVLEADPYSVEPMALKDIKVWGTVLGGRVQPVSDIQQQPGLEVRQYATAKPGLELSNEQRAALAALVPLDAQALAKLKAEAETCNNHGTLGMMRMAQVSPSFLSGNALTQ</sequence>
<accession>A0A1N6RR28</accession>